<dbReference type="NCBIfam" id="NF001273">
    <property type="entry name" value="PRK00230.1"/>
    <property type="match status" value="1"/>
</dbReference>
<evidence type="ECO:0000259" key="13">
    <source>
        <dbReference type="SMART" id="SM00934"/>
    </source>
</evidence>
<feature type="binding site" evidence="9 11">
    <location>
        <position position="184"/>
    </location>
    <ligand>
        <name>substrate</name>
    </ligand>
</feature>
<evidence type="ECO:0000256" key="2">
    <source>
        <dbReference type="ARBA" id="ARBA00004861"/>
    </source>
</evidence>
<evidence type="ECO:0000256" key="12">
    <source>
        <dbReference type="RuleBase" id="RU000512"/>
    </source>
</evidence>
<dbReference type="EMBL" id="QQAY01000001">
    <property type="protein sequence ID" value="RDI47519.1"/>
    <property type="molecule type" value="Genomic_DNA"/>
</dbReference>
<protein>
    <recommendedName>
        <fullName evidence="9">Orotidine 5'-phosphate decarboxylase</fullName>
        <ecNumber evidence="9">4.1.1.23</ecNumber>
    </recommendedName>
    <alternativeName>
        <fullName evidence="9">OMP decarboxylase</fullName>
        <shortName evidence="9">OMPDCase</shortName>
        <shortName evidence="9">OMPdecase</shortName>
    </alternativeName>
</protein>
<feature type="binding site" evidence="9">
    <location>
        <begin position="59"/>
        <end position="68"/>
    </location>
    <ligand>
        <name>substrate</name>
    </ligand>
</feature>
<organism evidence="14 15">
    <name type="scientific">Falsibacillus pallidus</name>
    <dbReference type="NCBI Taxonomy" id="493781"/>
    <lineage>
        <taxon>Bacteria</taxon>
        <taxon>Bacillati</taxon>
        <taxon>Bacillota</taxon>
        <taxon>Bacilli</taxon>
        <taxon>Bacillales</taxon>
        <taxon>Bacillaceae</taxon>
        <taxon>Falsibacillus</taxon>
    </lineage>
</organism>
<dbReference type="EC" id="4.1.1.23" evidence="9"/>
<keyword evidence="4 9" id="KW-0210">Decarboxylase</keyword>
<comment type="pathway">
    <text evidence="2 9 12">Pyrimidine metabolism; UMP biosynthesis via de novo pathway; UMP from orotate: step 2/2.</text>
</comment>
<comment type="function">
    <text evidence="1 9">Catalyzes the decarboxylation of orotidine 5'-monophosphate (OMP) to uridine 5'-monophosphate (UMP).</text>
</comment>
<dbReference type="GO" id="GO:0044205">
    <property type="term" value="P:'de novo' UMP biosynthetic process"/>
    <property type="evidence" value="ECO:0007669"/>
    <property type="project" value="UniProtKB-UniRule"/>
</dbReference>
<dbReference type="GO" id="GO:0006207">
    <property type="term" value="P:'de novo' pyrimidine nucleobase biosynthetic process"/>
    <property type="evidence" value="ECO:0007669"/>
    <property type="project" value="InterPro"/>
</dbReference>
<evidence type="ECO:0000256" key="9">
    <source>
        <dbReference type="HAMAP-Rule" id="MF_01200"/>
    </source>
</evidence>
<evidence type="ECO:0000256" key="11">
    <source>
        <dbReference type="PIRSR" id="PIRSR614732-2"/>
    </source>
</evidence>
<dbReference type="PANTHER" id="PTHR32119">
    <property type="entry name" value="OROTIDINE 5'-PHOSPHATE DECARBOXYLASE"/>
    <property type="match status" value="1"/>
</dbReference>
<evidence type="ECO:0000256" key="7">
    <source>
        <dbReference type="ARBA" id="ARBA00049157"/>
    </source>
</evidence>
<dbReference type="Pfam" id="PF00215">
    <property type="entry name" value="OMPdecase"/>
    <property type="match status" value="1"/>
</dbReference>
<evidence type="ECO:0000256" key="8">
    <source>
        <dbReference type="ARBA" id="ARBA00061012"/>
    </source>
</evidence>
<dbReference type="InterPro" id="IPR001754">
    <property type="entry name" value="OMPdeCOase_dom"/>
</dbReference>
<dbReference type="InterPro" id="IPR018089">
    <property type="entry name" value="OMPdecase_AS"/>
</dbReference>
<dbReference type="OrthoDB" id="9806203at2"/>
<dbReference type="SUPFAM" id="SSF51366">
    <property type="entry name" value="Ribulose-phoshate binding barrel"/>
    <property type="match status" value="1"/>
</dbReference>
<feature type="binding site" evidence="9 11">
    <location>
        <position position="10"/>
    </location>
    <ligand>
        <name>substrate</name>
    </ligand>
</feature>
<dbReference type="InterPro" id="IPR014732">
    <property type="entry name" value="OMPdecase"/>
</dbReference>
<reference evidence="14 15" key="1">
    <citation type="submission" date="2018-07" db="EMBL/GenBank/DDBJ databases">
        <title>Genomic Encyclopedia of Type Strains, Phase IV (KMG-IV): sequencing the most valuable type-strain genomes for metagenomic binning, comparative biology and taxonomic classification.</title>
        <authorList>
            <person name="Goeker M."/>
        </authorList>
    </citation>
    <scope>NUCLEOTIDE SEQUENCE [LARGE SCALE GENOMIC DNA]</scope>
    <source>
        <strain evidence="14 15">DSM 25281</strain>
    </source>
</reference>
<comment type="catalytic activity">
    <reaction evidence="7 9 12">
        <text>orotidine 5'-phosphate + H(+) = UMP + CO2</text>
        <dbReference type="Rhea" id="RHEA:11596"/>
        <dbReference type="ChEBI" id="CHEBI:15378"/>
        <dbReference type="ChEBI" id="CHEBI:16526"/>
        <dbReference type="ChEBI" id="CHEBI:57538"/>
        <dbReference type="ChEBI" id="CHEBI:57865"/>
        <dbReference type="EC" id="4.1.1.23"/>
    </reaction>
</comment>
<gene>
    <name evidence="9" type="primary">pyrF</name>
    <name evidence="14" type="ORF">DFR59_101174</name>
</gene>
<evidence type="ECO:0000256" key="10">
    <source>
        <dbReference type="PIRSR" id="PIRSR614732-1"/>
    </source>
</evidence>
<dbReference type="Gene3D" id="3.20.20.70">
    <property type="entry name" value="Aldolase class I"/>
    <property type="match status" value="1"/>
</dbReference>
<feature type="active site" description="For OMPdecase activity" evidence="10">
    <location>
        <position position="64"/>
    </location>
</feature>
<dbReference type="CDD" id="cd04725">
    <property type="entry name" value="OMP_decarboxylase_like"/>
    <property type="match status" value="1"/>
</dbReference>
<dbReference type="SMART" id="SM00934">
    <property type="entry name" value="OMPdecase"/>
    <property type="match status" value="1"/>
</dbReference>
<keyword evidence="6 9" id="KW-0456">Lyase</keyword>
<feature type="domain" description="Orotidine 5'-phosphate decarboxylase" evidence="13">
    <location>
        <begin position="4"/>
        <end position="229"/>
    </location>
</feature>
<dbReference type="PANTHER" id="PTHR32119:SF2">
    <property type="entry name" value="OROTIDINE 5'-PHOSPHATE DECARBOXYLASE"/>
    <property type="match status" value="1"/>
</dbReference>
<comment type="similarity">
    <text evidence="8 9">Belongs to the OMP decarboxylase family. Type 1 subfamily.</text>
</comment>
<keyword evidence="5 9" id="KW-0665">Pyrimidine biosynthesis</keyword>
<feature type="binding site" evidence="9 11">
    <location>
        <position position="214"/>
    </location>
    <ligand>
        <name>substrate</name>
    </ligand>
</feature>
<accession>A0A370GVJ0</accession>
<comment type="subunit">
    <text evidence="3 9">Homodimer.</text>
</comment>
<feature type="active site" description="For OMPdecase activity" evidence="10">
    <location>
        <position position="61"/>
    </location>
</feature>
<evidence type="ECO:0000313" key="14">
    <source>
        <dbReference type="EMBL" id="RDI47519.1"/>
    </source>
</evidence>
<name>A0A370GVJ0_9BACI</name>
<feature type="active site" description="Proton donor" evidence="9">
    <location>
        <position position="61"/>
    </location>
</feature>
<evidence type="ECO:0000256" key="1">
    <source>
        <dbReference type="ARBA" id="ARBA00002356"/>
    </source>
</evidence>
<sequence length="238" mass="25832">MIKKPIIALDFSTKKEAVQFLDIFEGESLYVKVGMELFYQTGAEIIEIIKERDHQLFLDLKLHDIPNTVKKAMKGLAGLGVDMLNVHAAGGREMMEAAMEGLAAGTPSGGVVPKLIAVTQLTSTSEKQMQSEQLIPATLDESVIHYAKLAHCAGLDGVVCSAFEAEKIKKATNESFICVTPGIRLKGMNAQDQKRVMTPLGARMHGSSAIVAGRAVTASKHPLNTYRMIANEWEAVYS</sequence>
<dbReference type="Proteomes" id="UP000255326">
    <property type="component" value="Unassembled WGS sequence"/>
</dbReference>
<dbReference type="GO" id="GO:0004590">
    <property type="term" value="F:orotidine-5'-phosphate decarboxylase activity"/>
    <property type="evidence" value="ECO:0007669"/>
    <property type="project" value="UniProtKB-UniRule"/>
</dbReference>
<comment type="caution">
    <text evidence="14">The sequence shown here is derived from an EMBL/GenBank/DDBJ whole genome shotgun (WGS) entry which is preliminary data.</text>
</comment>
<evidence type="ECO:0000313" key="15">
    <source>
        <dbReference type="Proteomes" id="UP000255326"/>
    </source>
</evidence>
<dbReference type="PROSITE" id="PS00156">
    <property type="entry name" value="OMPDECASE"/>
    <property type="match status" value="1"/>
</dbReference>
<feature type="binding site" evidence="9 11">
    <location>
        <position position="32"/>
    </location>
    <ligand>
        <name>substrate</name>
    </ligand>
</feature>
<dbReference type="InterPro" id="IPR011060">
    <property type="entry name" value="RibuloseP-bd_barrel"/>
</dbReference>
<dbReference type="UniPathway" id="UPA00070">
    <property type="reaction ID" value="UER00120"/>
</dbReference>
<dbReference type="InterPro" id="IPR047596">
    <property type="entry name" value="OMPdecase_bac"/>
</dbReference>
<dbReference type="GO" id="GO:0005829">
    <property type="term" value="C:cytosol"/>
    <property type="evidence" value="ECO:0007669"/>
    <property type="project" value="TreeGrafter"/>
</dbReference>
<evidence type="ECO:0000256" key="6">
    <source>
        <dbReference type="ARBA" id="ARBA00023239"/>
    </source>
</evidence>
<keyword evidence="15" id="KW-1185">Reference proteome</keyword>
<feature type="binding site" evidence="9 11">
    <location>
        <position position="213"/>
    </location>
    <ligand>
        <name>substrate</name>
    </ligand>
</feature>
<feature type="binding site" evidence="9 11">
    <location>
        <position position="193"/>
    </location>
    <ligand>
        <name>substrate</name>
    </ligand>
</feature>
<proteinExistence type="inferred from homology"/>
<evidence type="ECO:0000256" key="3">
    <source>
        <dbReference type="ARBA" id="ARBA00011738"/>
    </source>
</evidence>
<feature type="active site" description="For OMPdecase activity" evidence="10">
    <location>
        <position position="59"/>
    </location>
</feature>
<feature type="binding site" evidence="9 11">
    <location>
        <position position="122"/>
    </location>
    <ligand>
        <name>substrate</name>
    </ligand>
</feature>
<dbReference type="FunFam" id="3.20.20.70:FF:000015">
    <property type="entry name" value="Orotidine 5'-phosphate decarboxylase"/>
    <property type="match status" value="1"/>
</dbReference>
<dbReference type="InterPro" id="IPR013785">
    <property type="entry name" value="Aldolase_TIM"/>
</dbReference>
<evidence type="ECO:0000256" key="4">
    <source>
        <dbReference type="ARBA" id="ARBA00022793"/>
    </source>
</evidence>
<dbReference type="HAMAP" id="MF_01200_B">
    <property type="entry name" value="OMPdecase_type1_B"/>
    <property type="match status" value="1"/>
</dbReference>
<evidence type="ECO:0000256" key="5">
    <source>
        <dbReference type="ARBA" id="ARBA00022975"/>
    </source>
</evidence>
<dbReference type="AlphaFoldDB" id="A0A370GVJ0"/>
<dbReference type="NCBIfam" id="TIGR01740">
    <property type="entry name" value="pyrF"/>
    <property type="match status" value="1"/>
</dbReference>